<dbReference type="Gramene" id="GBG66173">
    <property type="protein sequence ID" value="GBG66173"/>
    <property type="gene ID" value="CBR_g57055"/>
</dbReference>
<feature type="compositionally biased region" description="Acidic residues" evidence="1">
    <location>
        <begin position="127"/>
        <end position="142"/>
    </location>
</feature>
<comment type="caution">
    <text evidence="2">The sequence shown here is derived from an EMBL/GenBank/DDBJ whole genome shotgun (WGS) entry which is preliminary data.</text>
</comment>
<evidence type="ECO:0000313" key="3">
    <source>
        <dbReference type="Proteomes" id="UP000265515"/>
    </source>
</evidence>
<accession>A0A388K8B6</accession>
<feature type="compositionally biased region" description="Basic residues" evidence="1">
    <location>
        <begin position="26"/>
        <end position="42"/>
    </location>
</feature>
<organism evidence="2 3">
    <name type="scientific">Chara braunii</name>
    <name type="common">Braun's stonewort</name>
    <dbReference type="NCBI Taxonomy" id="69332"/>
    <lineage>
        <taxon>Eukaryota</taxon>
        <taxon>Viridiplantae</taxon>
        <taxon>Streptophyta</taxon>
        <taxon>Charophyceae</taxon>
        <taxon>Charales</taxon>
        <taxon>Characeae</taxon>
        <taxon>Chara</taxon>
    </lineage>
</organism>
<protein>
    <submittedName>
        <fullName evidence="2">Uncharacterized protein</fullName>
    </submittedName>
</protein>
<reference evidence="2 3" key="1">
    <citation type="journal article" date="2018" name="Cell">
        <title>The Chara Genome: Secondary Complexity and Implications for Plant Terrestrialization.</title>
        <authorList>
            <person name="Nishiyama T."/>
            <person name="Sakayama H."/>
            <person name="Vries J.D."/>
            <person name="Buschmann H."/>
            <person name="Saint-Marcoux D."/>
            <person name="Ullrich K.K."/>
            <person name="Haas F.B."/>
            <person name="Vanderstraeten L."/>
            <person name="Becker D."/>
            <person name="Lang D."/>
            <person name="Vosolsobe S."/>
            <person name="Rombauts S."/>
            <person name="Wilhelmsson P.K.I."/>
            <person name="Janitza P."/>
            <person name="Kern R."/>
            <person name="Heyl A."/>
            <person name="Rumpler F."/>
            <person name="Villalobos L.I.A.C."/>
            <person name="Clay J.M."/>
            <person name="Skokan R."/>
            <person name="Toyoda A."/>
            <person name="Suzuki Y."/>
            <person name="Kagoshima H."/>
            <person name="Schijlen E."/>
            <person name="Tajeshwar N."/>
            <person name="Catarino B."/>
            <person name="Hetherington A.J."/>
            <person name="Saltykova A."/>
            <person name="Bonnot C."/>
            <person name="Breuninger H."/>
            <person name="Symeonidi A."/>
            <person name="Radhakrishnan G.V."/>
            <person name="Van Nieuwerburgh F."/>
            <person name="Deforce D."/>
            <person name="Chang C."/>
            <person name="Karol K.G."/>
            <person name="Hedrich R."/>
            <person name="Ulvskov P."/>
            <person name="Glockner G."/>
            <person name="Delwiche C.F."/>
            <person name="Petrasek J."/>
            <person name="Van de Peer Y."/>
            <person name="Friml J."/>
            <person name="Beilby M."/>
            <person name="Dolan L."/>
            <person name="Kohara Y."/>
            <person name="Sugano S."/>
            <person name="Fujiyama A."/>
            <person name="Delaux P.-M."/>
            <person name="Quint M."/>
            <person name="TheiBen G."/>
            <person name="Hagemann M."/>
            <person name="Harholt J."/>
            <person name="Dunand C."/>
            <person name="Zachgo S."/>
            <person name="Langdale J."/>
            <person name="Maumus F."/>
            <person name="Straeten D.V.D."/>
            <person name="Gould S.B."/>
            <person name="Rensing S.A."/>
        </authorList>
    </citation>
    <scope>NUCLEOTIDE SEQUENCE [LARGE SCALE GENOMIC DNA]</scope>
    <source>
        <strain evidence="2 3">S276</strain>
    </source>
</reference>
<name>A0A388K8B6_CHABU</name>
<keyword evidence="3" id="KW-1185">Reference proteome</keyword>
<dbReference type="Proteomes" id="UP000265515">
    <property type="component" value="Unassembled WGS sequence"/>
</dbReference>
<dbReference type="EMBL" id="BFEA01000070">
    <property type="protein sequence ID" value="GBG66173.1"/>
    <property type="molecule type" value="Genomic_DNA"/>
</dbReference>
<proteinExistence type="predicted"/>
<evidence type="ECO:0000256" key="1">
    <source>
        <dbReference type="SAM" id="MobiDB-lite"/>
    </source>
</evidence>
<feature type="region of interest" description="Disordered" evidence="1">
    <location>
        <begin position="1"/>
        <end position="142"/>
    </location>
</feature>
<evidence type="ECO:0000313" key="2">
    <source>
        <dbReference type="EMBL" id="GBG66173.1"/>
    </source>
</evidence>
<dbReference type="AlphaFoldDB" id="A0A388K8B6"/>
<sequence>MDNVKTSRAGRKRKLSEDDGATTPVTKKKVGGTGRPRGRPPGKGKGAGQSALGDVRFTPSHVSQAVGPQGGAAHGVRTRSRAAGDSTSKHSSRIVDDDPDEDNDALSSDGMSGSDYEEETRLRGVDEDVSDDTSESADDTAE</sequence>
<gene>
    <name evidence="2" type="ORF">CBR_g57055</name>
</gene>